<keyword evidence="3" id="KW-0677">Repeat</keyword>
<dbReference type="Pfam" id="PF00096">
    <property type="entry name" value="zf-C2H2"/>
    <property type="match status" value="2"/>
</dbReference>
<dbReference type="SUPFAM" id="SSF57667">
    <property type="entry name" value="beta-beta-alpha zinc fingers"/>
    <property type="match status" value="1"/>
</dbReference>
<dbReference type="PROSITE" id="PS50157">
    <property type="entry name" value="ZINC_FINGER_C2H2_2"/>
    <property type="match status" value="2"/>
</dbReference>
<dbReference type="PANTHER" id="PTHR23226:SF377">
    <property type="entry name" value="ZINC FINGER AND SCAN DOMAIN-CONTAINING PROTEIN 20"/>
    <property type="match status" value="1"/>
</dbReference>
<name>A0A8C0GDZ4_CHEAB</name>
<dbReference type="Ensembl" id="ENSCABT00000007070.1">
    <property type="protein sequence ID" value="ENSCABP00000006476.1"/>
    <property type="gene ID" value="ENSCABG00000004893.1"/>
</dbReference>
<feature type="domain" description="C2H2-type" evidence="8">
    <location>
        <begin position="31"/>
        <end position="58"/>
    </location>
</feature>
<dbReference type="SMART" id="SM00355">
    <property type="entry name" value="ZnF_C2H2"/>
    <property type="match status" value="2"/>
</dbReference>
<dbReference type="GO" id="GO:0005634">
    <property type="term" value="C:nucleus"/>
    <property type="evidence" value="ECO:0007669"/>
    <property type="project" value="UniProtKB-SubCell"/>
</dbReference>
<evidence type="ECO:0000256" key="2">
    <source>
        <dbReference type="ARBA" id="ARBA00022723"/>
    </source>
</evidence>
<evidence type="ECO:0000256" key="1">
    <source>
        <dbReference type="ARBA" id="ARBA00004123"/>
    </source>
</evidence>
<dbReference type="AlphaFoldDB" id="A0A8C0GDZ4"/>
<evidence type="ECO:0000313" key="10">
    <source>
        <dbReference type="Proteomes" id="UP000694404"/>
    </source>
</evidence>
<dbReference type="InterPro" id="IPR036236">
    <property type="entry name" value="Znf_C2H2_sf"/>
</dbReference>
<comment type="subcellular location">
    <subcellularLocation>
        <location evidence="1">Nucleus</location>
    </subcellularLocation>
</comment>
<keyword evidence="2" id="KW-0479">Metal-binding</keyword>
<keyword evidence="4 7" id="KW-0863">Zinc-finger</keyword>
<dbReference type="GO" id="GO:0000978">
    <property type="term" value="F:RNA polymerase II cis-regulatory region sequence-specific DNA binding"/>
    <property type="evidence" value="ECO:0007669"/>
    <property type="project" value="TreeGrafter"/>
</dbReference>
<evidence type="ECO:0000256" key="7">
    <source>
        <dbReference type="PROSITE-ProRule" id="PRU00042"/>
    </source>
</evidence>
<dbReference type="GeneTree" id="ENSGT01150000286971"/>
<keyword evidence="5" id="KW-0862">Zinc</keyword>
<proteinExistence type="predicted"/>
<feature type="domain" description="C2H2-type" evidence="8">
    <location>
        <begin position="3"/>
        <end position="30"/>
    </location>
</feature>
<dbReference type="OMA" id="CSGERFT"/>
<keyword evidence="10" id="KW-1185">Reference proteome</keyword>
<evidence type="ECO:0000256" key="5">
    <source>
        <dbReference type="ARBA" id="ARBA00022833"/>
    </source>
</evidence>
<evidence type="ECO:0000313" key="9">
    <source>
        <dbReference type="Ensembl" id="ENSCABP00000006476.1"/>
    </source>
</evidence>
<evidence type="ECO:0000256" key="4">
    <source>
        <dbReference type="ARBA" id="ARBA00022771"/>
    </source>
</evidence>
<reference evidence="9" key="2">
    <citation type="submission" date="2025-09" db="UniProtKB">
        <authorList>
            <consortium name="Ensembl"/>
        </authorList>
    </citation>
    <scope>IDENTIFICATION</scope>
</reference>
<keyword evidence="6" id="KW-0539">Nucleus</keyword>
<protein>
    <recommendedName>
        <fullName evidence="8">C2H2-type domain-containing protein</fullName>
    </recommendedName>
</protein>
<evidence type="ECO:0000259" key="8">
    <source>
        <dbReference type="PROSITE" id="PS50157"/>
    </source>
</evidence>
<dbReference type="Gene3D" id="3.30.160.60">
    <property type="entry name" value="Classic Zinc Finger"/>
    <property type="match status" value="3"/>
</dbReference>
<organism evidence="9 10">
    <name type="scientific">Chelonoidis abingdonii</name>
    <name type="common">Abingdon island giant tortoise</name>
    <name type="synonym">Testudo abingdonii</name>
    <dbReference type="NCBI Taxonomy" id="106734"/>
    <lineage>
        <taxon>Eukaryota</taxon>
        <taxon>Metazoa</taxon>
        <taxon>Chordata</taxon>
        <taxon>Craniata</taxon>
        <taxon>Vertebrata</taxon>
        <taxon>Euteleostomi</taxon>
        <taxon>Archelosauria</taxon>
        <taxon>Testudinata</taxon>
        <taxon>Testudines</taxon>
        <taxon>Cryptodira</taxon>
        <taxon>Durocryptodira</taxon>
        <taxon>Testudinoidea</taxon>
        <taxon>Testudinidae</taxon>
        <taxon>Chelonoidis</taxon>
    </lineage>
</organism>
<dbReference type="GO" id="GO:0008270">
    <property type="term" value="F:zinc ion binding"/>
    <property type="evidence" value="ECO:0007669"/>
    <property type="project" value="UniProtKB-KW"/>
</dbReference>
<accession>A0A8C0GDZ4</accession>
<dbReference type="GO" id="GO:0000981">
    <property type="term" value="F:DNA-binding transcription factor activity, RNA polymerase II-specific"/>
    <property type="evidence" value="ECO:0007669"/>
    <property type="project" value="TreeGrafter"/>
</dbReference>
<dbReference type="PANTHER" id="PTHR23226">
    <property type="entry name" value="ZINC FINGER AND SCAN DOMAIN-CONTAINING"/>
    <property type="match status" value="1"/>
</dbReference>
<dbReference type="PROSITE" id="PS00028">
    <property type="entry name" value="ZINC_FINGER_C2H2_1"/>
    <property type="match status" value="2"/>
</dbReference>
<dbReference type="FunFam" id="3.30.160.60:FF:000478">
    <property type="entry name" value="Zinc finger protein 133"/>
    <property type="match status" value="1"/>
</dbReference>
<evidence type="ECO:0000256" key="3">
    <source>
        <dbReference type="ARBA" id="ARBA00022737"/>
    </source>
</evidence>
<dbReference type="FunFam" id="3.30.160.60:FF:000352">
    <property type="entry name" value="zinc finger protein 3 homolog"/>
    <property type="match status" value="1"/>
</dbReference>
<reference evidence="9" key="1">
    <citation type="submission" date="2025-08" db="UniProtKB">
        <authorList>
            <consortium name="Ensembl"/>
        </authorList>
    </citation>
    <scope>IDENTIFICATION</scope>
</reference>
<sequence length="128" mass="13998">KPYMCSECGNSFSRSSQLIRHRSIHTGETPFTCSECRKSFHRNSSLIRHQKTHTGETPYTCSECSGERFTFNDPSPVLSSLSFAEELSSQIPAPSGTISEGHPASLCSHHFGSTNKSCGKDSSHLSSL</sequence>
<dbReference type="InterPro" id="IPR013087">
    <property type="entry name" value="Znf_C2H2_type"/>
</dbReference>
<evidence type="ECO:0000256" key="6">
    <source>
        <dbReference type="ARBA" id="ARBA00023242"/>
    </source>
</evidence>
<dbReference type="Proteomes" id="UP000694404">
    <property type="component" value="Unplaced"/>
</dbReference>